<dbReference type="SUPFAM" id="SSF56349">
    <property type="entry name" value="DNA breaking-rejoining enzymes"/>
    <property type="match status" value="1"/>
</dbReference>
<name>A0A8J7YRL1_9ARCH</name>
<dbReference type="EMBL" id="JAGVSJ010000037">
    <property type="protein sequence ID" value="MBX8632586.1"/>
    <property type="molecule type" value="Genomic_DNA"/>
</dbReference>
<evidence type="ECO:0000256" key="1">
    <source>
        <dbReference type="ARBA" id="ARBA00023172"/>
    </source>
</evidence>
<dbReference type="InterPro" id="IPR013762">
    <property type="entry name" value="Integrase-like_cat_sf"/>
</dbReference>
<dbReference type="GO" id="GO:0006310">
    <property type="term" value="P:DNA recombination"/>
    <property type="evidence" value="ECO:0007669"/>
    <property type="project" value="UniProtKB-KW"/>
</dbReference>
<accession>A0A8J7YRL1</accession>
<comment type="caution">
    <text evidence="2">The sequence shown here is derived from an EMBL/GenBank/DDBJ whole genome shotgun (WGS) entry which is preliminary data.</text>
</comment>
<dbReference type="Gene3D" id="1.10.443.10">
    <property type="entry name" value="Intergrase catalytic core"/>
    <property type="match status" value="1"/>
</dbReference>
<dbReference type="InterPro" id="IPR011010">
    <property type="entry name" value="DNA_brk_join_enz"/>
</dbReference>
<proteinExistence type="predicted"/>
<reference evidence="2" key="1">
    <citation type="submission" date="2021-04" db="EMBL/GenBank/DDBJ databases">
        <title>Genomic insights into ecological role and evolution of a novel Thermoplasmata order Candidatus Sysuiplasmatales.</title>
        <authorList>
            <person name="Yuan Y."/>
        </authorList>
    </citation>
    <scope>NUCLEOTIDE SEQUENCE</scope>
    <source>
        <strain evidence="2">YP2-bin.285</strain>
    </source>
</reference>
<evidence type="ECO:0000313" key="2">
    <source>
        <dbReference type="EMBL" id="MBX8632586.1"/>
    </source>
</evidence>
<organism evidence="2 3">
    <name type="scientific">Candidatus Sysuiplasma superficiale</name>
    <dbReference type="NCBI Taxonomy" id="2823368"/>
    <lineage>
        <taxon>Archaea</taxon>
        <taxon>Methanobacteriati</taxon>
        <taxon>Thermoplasmatota</taxon>
        <taxon>Thermoplasmata</taxon>
        <taxon>Candidatus Sysuiplasmatales</taxon>
        <taxon>Candidatus Sysuiplasmataceae</taxon>
        <taxon>Candidatus Sysuiplasma</taxon>
    </lineage>
</organism>
<protein>
    <submittedName>
        <fullName evidence="2">Site-specific integrase</fullName>
    </submittedName>
</protein>
<dbReference type="GO" id="GO:0015074">
    <property type="term" value="P:DNA integration"/>
    <property type="evidence" value="ECO:0007669"/>
    <property type="project" value="InterPro"/>
</dbReference>
<gene>
    <name evidence="2" type="ORF">J9259_08765</name>
</gene>
<evidence type="ECO:0000313" key="3">
    <source>
        <dbReference type="Proteomes" id="UP000716004"/>
    </source>
</evidence>
<keyword evidence="1" id="KW-0233">DNA recombination</keyword>
<dbReference type="AlphaFoldDB" id="A0A8J7YRL1"/>
<dbReference type="GO" id="GO:0003677">
    <property type="term" value="F:DNA binding"/>
    <property type="evidence" value="ECO:0007669"/>
    <property type="project" value="InterPro"/>
</dbReference>
<sequence length="450" mass="51503">MPFKKYRKQYSELLKDDNLRRWYNNNSKGSLILADVYLRALGRFCASVKLSPDGFAKLPCRKMEDVVQDFIDGLEATKEYSPGYIESYLKAIKSWATWNRKQFERKIKIAGARKRPTLENERIPTQDELGRALYTDTTTLRTRAAISLIAFSGCRPEVLGDYLGLDGLKIKDFPELEIRNGTVSFTRVPTRVVVREELSKSRRKYFTFLCEEGCEIVKQYLQRRIAEGEEITAETGVITTSEAQSKKSSLLMKAHNASDKSPFIRTVKIGNDIRTAMRAVGLPWRPYVWRSYFDTNLMLAESKGMVSHAYQQFWMGHVGDIESEYTVRKNRLPDNVVESMRSAYEKASDFLQTRKKTSDVISEEKLKNALKEQLMMLAGYSKEELSKMDLTSLSNEDVQEAVRRKLAGMMNGNGSRQKVVPADSIEQFISEGWEFVSSLPNGKVVLKLPF</sequence>
<dbReference type="Proteomes" id="UP000716004">
    <property type="component" value="Unassembled WGS sequence"/>
</dbReference>